<dbReference type="STRING" id="229203.SAMN05444338_101225"/>
<dbReference type="Proteomes" id="UP000198569">
    <property type="component" value="Unassembled WGS sequence"/>
</dbReference>
<keyword evidence="3" id="KW-1185">Reference proteome</keyword>
<reference evidence="3" key="1">
    <citation type="submission" date="2016-10" db="EMBL/GenBank/DDBJ databases">
        <authorList>
            <person name="Varghese N."/>
            <person name="Submissions S."/>
        </authorList>
    </citation>
    <scope>NUCLEOTIDE SEQUENCE [LARGE SCALE GENOMIC DNA]</scope>
    <source>
        <strain evidence="3">DSM 15718</strain>
    </source>
</reference>
<keyword evidence="1" id="KW-0732">Signal</keyword>
<protein>
    <recommendedName>
        <fullName evidence="4">GOLD domain-containing protein</fullName>
    </recommendedName>
</protein>
<organism evidence="2 3">
    <name type="scientific">Flavobacterium degerlachei</name>
    <dbReference type="NCBI Taxonomy" id="229203"/>
    <lineage>
        <taxon>Bacteria</taxon>
        <taxon>Pseudomonadati</taxon>
        <taxon>Bacteroidota</taxon>
        <taxon>Flavobacteriia</taxon>
        <taxon>Flavobacteriales</taxon>
        <taxon>Flavobacteriaceae</taxon>
        <taxon>Flavobacterium</taxon>
    </lineage>
</organism>
<dbReference type="RefSeq" id="WP_091428646.1">
    <property type="nucleotide sequence ID" value="NZ_FNMV01000001.1"/>
</dbReference>
<proteinExistence type="predicted"/>
<gene>
    <name evidence="2" type="ORF">SAMN05444338_101225</name>
</gene>
<dbReference type="EMBL" id="FNMV01000001">
    <property type="protein sequence ID" value="SDW08525.1"/>
    <property type="molecule type" value="Genomic_DNA"/>
</dbReference>
<accession>A0A1H2QN61</accession>
<evidence type="ECO:0000313" key="3">
    <source>
        <dbReference type="Proteomes" id="UP000198569"/>
    </source>
</evidence>
<feature type="chain" id="PRO_5011547037" description="GOLD domain-containing protein" evidence="1">
    <location>
        <begin position="19"/>
        <end position="137"/>
    </location>
</feature>
<dbReference type="AlphaFoldDB" id="A0A1H2QN61"/>
<evidence type="ECO:0000256" key="1">
    <source>
        <dbReference type="SAM" id="SignalP"/>
    </source>
</evidence>
<name>A0A1H2QN61_9FLAO</name>
<sequence>MKKLVLFLVLITTLVSCSTDNDNNDSYTYEVLPVQSYELPASFTLGETYEIKLKYQRPTACHIFQGIYYDKNLNTRTIAIQTAVNDNQICTTEVPALSEVSFNFYVTNTGSYIFKFYKGEDAAGQDLFEEVEIPVVN</sequence>
<evidence type="ECO:0000313" key="2">
    <source>
        <dbReference type="EMBL" id="SDW08525.1"/>
    </source>
</evidence>
<dbReference type="OrthoDB" id="893802at2"/>
<evidence type="ECO:0008006" key="4">
    <source>
        <dbReference type="Google" id="ProtNLM"/>
    </source>
</evidence>
<feature type="signal peptide" evidence="1">
    <location>
        <begin position="1"/>
        <end position="18"/>
    </location>
</feature>
<dbReference type="PROSITE" id="PS51257">
    <property type="entry name" value="PROKAR_LIPOPROTEIN"/>
    <property type="match status" value="1"/>
</dbReference>